<evidence type="ECO:0000256" key="2">
    <source>
        <dbReference type="PIRSR" id="PIRSR613078-2"/>
    </source>
</evidence>
<evidence type="ECO:0008006" key="5">
    <source>
        <dbReference type="Google" id="ProtNLM"/>
    </source>
</evidence>
<dbReference type="Proteomes" id="UP000176424">
    <property type="component" value="Unassembled WGS sequence"/>
</dbReference>
<dbReference type="Gene3D" id="3.40.50.1240">
    <property type="entry name" value="Phosphoglycerate mutase-like"/>
    <property type="match status" value="1"/>
</dbReference>
<organism evidence="3 4">
    <name type="scientific">Candidatus Amesbacteria bacterium RIFOXYB1_FULL_44_23</name>
    <dbReference type="NCBI Taxonomy" id="1797263"/>
    <lineage>
        <taxon>Bacteria</taxon>
        <taxon>Candidatus Amesiibacteriota</taxon>
    </lineage>
</organism>
<dbReference type="InterPro" id="IPR050275">
    <property type="entry name" value="PGM_Phosphatase"/>
</dbReference>
<feature type="binding site" evidence="2">
    <location>
        <position position="57"/>
    </location>
    <ligand>
        <name>substrate</name>
    </ligand>
</feature>
<dbReference type="SUPFAM" id="SSF53254">
    <property type="entry name" value="Phosphoglycerate mutase-like"/>
    <property type="match status" value="1"/>
</dbReference>
<dbReference type="InterPro" id="IPR029033">
    <property type="entry name" value="His_PPase_superfam"/>
</dbReference>
<accession>A0A1F4ZR21</accession>
<proteinExistence type="predicted"/>
<reference evidence="3 4" key="1">
    <citation type="journal article" date="2016" name="Nat. Commun.">
        <title>Thousands of microbial genomes shed light on interconnected biogeochemical processes in an aquifer system.</title>
        <authorList>
            <person name="Anantharaman K."/>
            <person name="Brown C.T."/>
            <person name="Hug L.A."/>
            <person name="Sharon I."/>
            <person name="Castelle C.J."/>
            <person name="Probst A.J."/>
            <person name="Thomas B.C."/>
            <person name="Singh A."/>
            <person name="Wilkins M.J."/>
            <person name="Karaoz U."/>
            <person name="Brodie E.L."/>
            <person name="Williams K.H."/>
            <person name="Hubbard S.S."/>
            <person name="Banfield J.F."/>
        </authorList>
    </citation>
    <scope>NUCLEOTIDE SEQUENCE [LARGE SCALE GENOMIC DNA]</scope>
</reference>
<evidence type="ECO:0000313" key="4">
    <source>
        <dbReference type="Proteomes" id="UP000176424"/>
    </source>
</evidence>
<dbReference type="AlphaFoldDB" id="A0A1F4ZR21"/>
<feature type="binding site" evidence="2">
    <location>
        <begin position="81"/>
        <end position="85"/>
    </location>
    <ligand>
        <name>substrate</name>
    </ligand>
</feature>
<dbReference type="PANTHER" id="PTHR48100:SF1">
    <property type="entry name" value="HISTIDINE PHOSPHATASE FAMILY PROTEIN-RELATED"/>
    <property type="match status" value="1"/>
</dbReference>
<dbReference type="SMART" id="SM00855">
    <property type="entry name" value="PGAM"/>
    <property type="match status" value="1"/>
</dbReference>
<name>A0A1F4ZR21_9BACT</name>
<dbReference type="EMBL" id="MEXR01000052">
    <property type="protein sequence ID" value="OGD08710.1"/>
    <property type="molecule type" value="Genomic_DNA"/>
</dbReference>
<evidence type="ECO:0000313" key="3">
    <source>
        <dbReference type="EMBL" id="OGD08710.1"/>
    </source>
</evidence>
<dbReference type="PANTHER" id="PTHR48100">
    <property type="entry name" value="BROAD-SPECIFICITY PHOSPHATASE YOR283W-RELATED"/>
    <property type="match status" value="1"/>
</dbReference>
<dbReference type="GO" id="GO:0005737">
    <property type="term" value="C:cytoplasm"/>
    <property type="evidence" value="ECO:0007669"/>
    <property type="project" value="TreeGrafter"/>
</dbReference>
<gene>
    <name evidence="3" type="ORF">A2397_04085</name>
</gene>
<sequence>MIIYLCRHGQTTGDIEDRYGGDYEDHLTDLGKIQAEELARKLQNRRIQKIFTSSRIRAQETAKIISDILKVDVEIVHDLRERNHYGILTGLIKSHAKKEHPDLVEKLSNHRIAITGAEDYESFGQRVTAGLEKITARDLDTVCIISHGGPIRFIFREIINFGEIDISDCAYAKLIWEYKRLSVLDLNGITKK</sequence>
<feature type="active site" description="Proton donor/acceptor" evidence="1">
    <location>
        <position position="81"/>
    </location>
</feature>
<dbReference type="GO" id="GO:0016791">
    <property type="term" value="F:phosphatase activity"/>
    <property type="evidence" value="ECO:0007669"/>
    <property type="project" value="TreeGrafter"/>
</dbReference>
<evidence type="ECO:0000256" key="1">
    <source>
        <dbReference type="PIRSR" id="PIRSR613078-1"/>
    </source>
</evidence>
<feature type="active site" description="Tele-phosphohistidine intermediate" evidence="1">
    <location>
        <position position="8"/>
    </location>
</feature>
<protein>
    <recommendedName>
        <fullName evidence="5">Phosphoglycerate mutase</fullName>
    </recommendedName>
</protein>
<dbReference type="InterPro" id="IPR013078">
    <property type="entry name" value="His_Pase_superF_clade-1"/>
</dbReference>
<dbReference type="Pfam" id="PF00300">
    <property type="entry name" value="His_Phos_1"/>
    <property type="match status" value="1"/>
</dbReference>
<dbReference type="STRING" id="1797263.A2397_04085"/>
<comment type="caution">
    <text evidence="3">The sequence shown here is derived from an EMBL/GenBank/DDBJ whole genome shotgun (WGS) entry which is preliminary data.</text>
</comment>
<dbReference type="CDD" id="cd07067">
    <property type="entry name" value="HP_PGM_like"/>
    <property type="match status" value="1"/>
</dbReference>
<feature type="binding site" evidence="2">
    <location>
        <position position="93"/>
    </location>
    <ligand>
        <name>substrate</name>
    </ligand>
</feature>